<proteinExistence type="predicted"/>
<evidence type="ECO:0000313" key="3">
    <source>
        <dbReference type="Proteomes" id="UP000720124"/>
    </source>
</evidence>
<keyword evidence="1" id="KW-0732">Signal</keyword>
<feature type="signal peptide" evidence="1">
    <location>
        <begin position="1"/>
        <end position="19"/>
    </location>
</feature>
<protein>
    <submittedName>
        <fullName evidence="2">Copper uptake system-associated protein</fullName>
    </submittedName>
</protein>
<dbReference type="EMBL" id="JABTXI010000002">
    <property type="protein sequence ID" value="MBY3589421.1"/>
    <property type="molecule type" value="Genomic_DNA"/>
</dbReference>
<dbReference type="RefSeq" id="WP_221093474.1">
    <property type="nucleotide sequence ID" value="NZ_JABDWX010000001.1"/>
</dbReference>
<dbReference type="Proteomes" id="UP000720124">
    <property type="component" value="Unassembled WGS sequence"/>
</dbReference>
<accession>A0ABS7LEK6</accession>
<evidence type="ECO:0000256" key="1">
    <source>
        <dbReference type="SAM" id="SignalP"/>
    </source>
</evidence>
<keyword evidence="3" id="KW-1185">Reference proteome</keyword>
<feature type="chain" id="PRO_5047369975" evidence="1">
    <location>
        <begin position="20"/>
        <end position="149"/>
    </location>
</feature>
<dbReference type="NCBIfam" id="NF033672">
    <property type="entry name" value="mbn_chaper_assoc"/>
    <property type="match status" value="1"/>
</dbReference>
<evidence type="ECO:0000313" key="2">
    <source>
        <dbReference type="EMBL" id="MBY3589421.1"/>
    </source>
</evidence>
<name>A0ABS7LEK6_9HYPH</name>
<gene>
    <name evidence="2" type="ORF">HJA87_05920</name>
</gene>
<sequence>MKTIIAILAGLLLASVASADDDPQQVIPAGLKMMFERPDKPLDINPVVVQAGWAIVGWRQDGRGGRVLMKKTHHGWSAYLCSGDSLKDAGTLEKLGLPADDAAALAGKLENAEAGFDSSALALFSSFEGTVMLNEASTGAAGGHEGHGP</sequence>
<organism evidence="2 3">
    <name type="scientific">Rhizobium bangladeshense</name>
    <dbReference type="NCBI Taxonomy" id="1138189"/>
    <lineage>
        <taxon>Bacteria</taxon>
        <taxon>Pseudomonadati</taxon>
        <taxon>Pseudomonadota</taxon>
        <taxon>Alphaproteobacteria</taxon>
        <taxon>Hyphomicrobiales</taxon>
        <taxon>Rhizobiaceae</taxon>
        <taxon>Rhizobium/Agrobacterium group</taxon>
        <taxon>Rhizobium</taxon>
    </lineage>
</organism>
<comment type="caution">
    <text evidence="2">The sequence shown here is derived from an EMBL/GenBank/DDBJ whole genome shotgun (WGS) entry which is preliminary data.</text>
</comment>
<reference evidence="2 3" key="1">
    <citation type="submission" date="2020-06" db="EMBL/GenBank/DDBJ databases">
        <title>Global-level population genomics: horizontal gene transfer, symbiosis and evolution in Rhizobia.</title>
        <authorList>
            <person name="Gai Y."/>
        </authorList>
    </citation>
    <scope>NUCLEOTIDE SEQUENCE [LARGE SCALE GENOMIC DNA]</scope>
    <source>
        <strain evidence="2 3">PLR6_1b</strain>
    </source>
</reference>